<comment type="caution">
    <text evidence="2">The sequence shown here is derived from an EMBL/GenBank/DDBJ whole genome shotgun (WGS) entry which is preliminary data.</text>
</comment>
<name>A0ABX2KAK6_9PROT</name>
<accession>A0ABX2KAK6</accession>
<protein>
    <submittedName>
        <fullName evidence="2">GNAT family N-acetyltransferase</fullName>
    </submittedName>
</protein>
<dbReference type="RefSeq" id="WP_174471452.1">
    <property type="nucleotide sequence ID" value="NZ_WHOS01000014.1"/>
</dbReference>
<gene>
    <name evidence="2" type="ORF">GBZ48_13045</name>
</gene>
<dbReference type="CDD" id="cd04301">
    <property type="entry name" value="NAT_SF"/>
    <property type="match status" value="1"/>
</dbReference>
<dbReference type="SUPFAM" id="SSF55729">
    <property type="entry name" value="Acyl-CoA N-acyltransferases (Nat)"/>
    <property type="match status" value="1"/>
</dbReference>
<evidence type="ECO:0000313" key="3">
    <source>
        <dbReference type="Proteomes" id="UP000605086"/>
    </source>
</evidence>
<dbReference type="InterPro" id="IPR000182">
    <property type="entry name" value="GNAT_dom"/>
</dbReference>
<evidence type="ECO:0000259" key="1">
    <source>
        <dbReference type="PROSITE" id="PS51186"/>
    </source>
</evidence>
<dbReference type="InterPro" id="IPR016181">
    <property type="entry name" value="Acyl_CoA_acyltransferase"/>
</dbReference>
<feature type="domain" description="N-acetyltransferase" evidence="1">
    <location>
        <begin position="51"/>
        <end position="190"/>
    </location>
</feature>
<reference evidence="2 3" key="1">
    <citation type="submission" date="2019-10" db="EMBL/GenBank/DDBJ databases">
        <title>Genome sequence of Azospirillum melinis.</title>
        <authorList>
            <person name="Ambrosini A."/>
            <person name="Sant'Anna F.H."/>
            <person name="Cassan F.D."/>
            <person name="Souza E.M."/>
            <person name="Passaglia L.M.P."/>
        </authorList>
    </citation>
    <scope>NUCLEOTIDE SEQUENCE [LARGE SCALE GENOMIC DNA]</scope>
    <source>
        <strain evidence="2 3">TMCY0552</strain>
    </source>
</reference>
<dbReference type="Gene3D" id="3.40.630.30">
    <property type="match status" value="1"/>
</dbReference>
<dbReference type="EMBL" id="WHOS01000014">
    <property type="protein sequence ID" value="NUB00214.1"/>
    <property type="molecule type" value="Genomic_DNA"/>
</dbReference>
<dbReference type="Pfam" id="PF00583">
    <property type="entry name" value="Acetyltransf_1"/>
    <property type="match status" value="1"/>
</dbReference>
<dbReference type="Proteomes" id="UP000605086">
    <property type="component" value="Unassembled WGS sequence"/>
</dbReference>
<sequence>MPIASRIARDPAGRPSCANARPADYRLQILGVDLGDQQRDYQWPGWSSTVQILQAVTPADLVAVYGIMVKVWVSVPAAAPSRLLLPPTLSTRYLLARMGTEPAAAVRLHSGDDVLHLEKLSVLPRFRGSGLTRRLFEAAVAIARVHGVSAVTAEVYARHHWAWQRWGARISGAPGWIDGVPAVPLRFDIRN</sequence>
<organism evidence="2 3">
    <name type="scientific">Azospirillum melinis</name>
    <dbReference type="NCBI Taxonomy" id="328839"/>
    <lineage>
        <taxon>Bacteria</taxon>
        <taxon>Pseudomonadati</taxon>
        <taxon>Pseudomonadota</taxon>
        <taxon>Alphaproteobacteria</taxon>
        <taxon>Rhodospirillales</taxon>
        <taxon>Azospirillaceae</taxon>
        <taxon>Azospirillum</taxon>
    </lineage>
</organism>
<dbReference type="PROSITE" id="PS51186">
    <property type="entry name" value="GNAT"/>
    <property type="match status" value="1"/>
</dbReference>
<keyword evidence="3" id="KW-1185">Reference proteome</keyword>
<proteinExistence type="predicted"/>
<evidence type="ECO:0000313" key="2">
    <source>
        <dbReference type="EMBL" id="NUB00214.1"/>
    </source>
</evidence>